<evidence type="ECO:0000259" key="2">
    <source>
        <dbReference type="Pfam" id="PF13392"/>
    </source>
</evidence>
<keyword evidence="3" id="KW-0255">Endonuclease</keyword>
<dbReference type="InterPro" id="IPR003615">
    <property type="entry name" value="HNH_nuc"/>
</dbReference>
<reference evidence="3 4" key="1">
    <citation type="journal article" date="2023" name="Microb. Genom.">
        <title>Mesoterricola silvestris gen. nov., sp. nov., Mesoterricola sediminis sp. nov., Geothrix oryzae sp. nov., Geothrix edaphica sp. nov., Geothrix rubra sp. nov., and Geothrix limicola sp. nov., six novel members of Acidobacteriota isolated from soils.</title>
        <authorList>
            <person name="Weisberg A.J."/>
            <person name="Pearce E."/>
            <person name="Kramer C.G."/>
            <person name="Chang J.H."/>
            <person name="Clarke C.R."/>
        </authorList>
    </citation>
    <scope>NUCLEOTIDE SEQUENCE [LARGE SCALE GENOMIC DNA]</scope>
    <source>
        <strain evidence="3 4">NE20-4-1</strain>
    </source>
</reference>
<feature type="domain" description="HNH nuclease" evidence="2">
    <location>
        <begin position="60"/>
        <end position="102"/>
    </location>
</feature>
<accession>A0ABU4MPS5</accession>
<proteinExistence type="predicted"/>
<dbReference type="InterPro" id="IPR010902">
    <property type="entry name" value="NUMOD4"/>
</dbReference>
<sequence>MVIETWRPVPGHSGYEVSDLGGVRSYRNRQGHPIEEPRLLSPGSVRGYQHIKLGRSHQTKVHILVLEAFVGPRPEGMVCRHLDGNGMNNRLPNLRWGTPEENYADRHLHETHNTGSRNGRATVNETDVVAIRKRVAAGETHAAIARDLGVKRGVVAHISAGRTWNSVPVGSHS</sequence>
<evidence type="ECO:0000313" key="3">
    <source>
        <dbReference type="EMBL" id="MDX3039453.1"/>
    </source>
</evidence>
<organism evidence="3 4">
    <name type="scientific">Streptomyces caniscabiei</name>
    <dbReference type="NCBI Taxonomy" id="2746961"/>
    <lineage>
        <taxon>Bacteria</taxon>
        <taxon>Bacillati</taxon>
        <taxon>Actinomycetota</taxon>
        <taxon>Actinomycetes</taxon>
        <taxon>Kitasatosporales</taxon>
        <taxon>Streptomycetaceae</taxon>
        <taxon>Streptomyces</taxon>
    </lineage>
</organism>
<comment type="caution">
    <text evidence="3">The sequence shown here is derived from an EMBL/GenBank/DDBJ whole genome shotgun (WGS) entry which is preliminary data.</text>
</comment>
<evidence type="ECO:0000259" key="1">
    <source>
        <dbReference type="Pfam" id="PF07463"/>
    </source>
</evidence>
<dbReference type="Pfam" id="PF07463">
    <property type="entry name" value="NUMOD4"/>
    <property type="match status" value="1"/>
</dbReference>
<keyword evidence="4" id="KW-1185">Reference proteome</keyword>
<dbReference type="Pfam" id="PF13392">
    <property type="entry name" value="HNH_3"/>
    <property type="match status" value="1"/>
</dbReference>
<name>A0ABU4MPS5_9ACTN</name>
<dbReference type="Proteomes" id="UP001282474">
    <property type="component" value="Unassembled WGS sequence"/>
</dbReference>
<dbReference type="Gene3D" id="3.90.75.20">
    <property type="match status" value="1"/>
</dbReference>
<keyword evidence="3" id="KW-0378">Hydrolase</keyword>
<dbReference type="EMBL" id="JARAWJ010000014">
    <property type="protein sequence ID" value="MDX3039453.1"/>
    <property type="molecule type" value="Genomic_DNA"/>
</dbReference>
<evidence type="ECO:0000313" key="4">
    <source>
        <dbReference type="Proteomes" id="UP001282474"/>
    </source>
</evidence>
<dbReference type="InterPro" id="IPR044925">
    <property type="entry name" value="His-Me_finger_sf"/>
</dbReference>
<keyword evidence="3" id="KW-0540">Nuclease</keyword>
<feature type="domain" description="NUMOD4" evidence="1">
    <location>
        <begin position="4"/>
        <end position="53"/>
    </location>
</feature>
<dbReference type="GO" id="GO:0004519">
    <property type="term" value="F:endonuclease activity"/>
    <property type="evidence" value="ECO:0007669"/>
    <property type="project" value="UniProtKB-KW"/>
</dbReference>
<dbReference type="RefSeq" id="WP_193382582.1">
    <property type="nucleotide sequence ID" value="NZ_JABXWJ010000013.1"/>
</dbReference>
<gene>
    <name evidence="3" type="ORF">PV383_20045</name>
</gene>
<dbReference type="SUPFAM" id="SSF54060">
    <property type="entry name" value="His-Me finger endonucleases"/>
    <property type="match status" value="1"/>
</dbReference>
<protein>
    <submittedName>
        <fullName evidence="3">HNH endonuclease</fullName>
    </submittedName>
</protein>